<dbReference type="EMBL" id="JBFRUW010000050">
    <property type="protein sequence ID" value="MFA0569350.1"/>
    <property type="molecule type" value="Genomic_DNA"/>
</dbReference>
<reference evidence="2 3" key="1">
    <citation type="journal article" date="2024" name="ISME J.">
        <title>Tailless and filamentous prophages are predominant in marine Vibrio.</title>
        <authorList>
            <person name="Steensen K."/>
            <person name="Seneca J."/>
            <person name="Bartlau N."/>
            <person name="Yu X.A."/>
            <person name="Hussain F.A."/>
            <person name="Polz M.F."/>
        </authorList>
    </citation>
    <scope>NUCLEOTIDE SEQUENCE [LARGE SCALE GENOMIC DNA]</scope>
    <source>
        <strain evidence="2 3">10N.222.51.A1</strain>
    </source>
</reference>
<sequence length="851" mass="96641">MTFQKFIENVSNGIKNKGIDENYTALASSHEANDFWGNLFECIGLLIVQISNHDAAYFKTGGETSPRKLKFYTGGNDFVFSINLNQNDSYLSLSQSISAKQAVPILESISPQYEDQIKNGRIHIVMSNDEAMAEFHQYLHQGYTSLSEWFKEQLKANEISYDQVNKDSWVSLDSQSDDVKRWIEANLTKLIQSLKGSVAYSKADPCILFAQDKKVGSSARGFVGGFNLSINGCILELACRDKGDDFGKFPRLRKEFPPQELINGNSYQYYSQTEFIEWYKCQLNQKDQSQVTKIFQSWLRCLKHVSKEVTNDESVTDSSLQNQTSEHTKMQSPLNQILFGPPGTGKTYHTIEAAVKAVEPAFKWQSRSELKAEYERLIGEKRIRFVTFHQSYGYEEFVEGLKAVTTPDNQISYKVADGIFKSICEAASVSELNMDSEINSSGKVWKLSIEGAHRNASKTYCLENNLAAIGWGDTGDLSIDTRNDYFHAEGKNNQNSLNYFSQDMVEGDLVVCIDSKTSVEAIGVITGPYRYVEEGLPSRHDYNHQLPINWFAKGFSVDFKELNDNKQFNLPTCYPLSRLSVSDVLSHLKAHGVTVESEPLALTSSENPKYALIIDEINRGNISKIFGELITLIEPSKRKGASEALSLMLPYSGKLLSVPDNLHIIGTMNTADRSLAMMDTALRRRFDFKEMMPQPELFEGRKVKGIDLSELLKKLNKRIEVLYDREHTLGHAFLFPVYNEKDDEKAFVELQNAFKNKIIPLLEEYFYEDWNKIRLVLGDSLKSDESESLRFLAKQEDMYSDLFGSNHDLDLYEDKKVTYSIKPFEEDDTPWGKPSAYIGIYQLLASETSES</sequence>
<dbReference type="Gene3D" id="3.40.50.300">
    <property type="entry name" value="P-loop containing nucleotide triphosphate hydrolases"/>
    <property type="match status" value="1"/>
</dbReference>
<dbReference type="RefSeq" id="WP_372266479.1">
    <property type="nucleotide sequence ID" value="NZ_JBFRUW010000050.1"/>
</dbReference>
<evidence type="ECO:0000313" key="3">
    <source>
        <dbReference type="Proteomes" id="UP001570417"/>
    </source>
</evidence>
<protein>
    <submittedName>
        <fullName evidence="2">AAA family ATPase</fullName>
    </submittedName>
</protein>
<evidence type="ECO:0000313" key="2">
    <source>
        <dbReference type="EMBL" id="MFA0569350.1"/>
    </source>
</evidence>
<keyword evidence="3" id="KW-1185">Reference proteome</keyword>
<dbReference type="InterPro" id="IPR011704">
    <property type="entry name" value="ATPase_dyneun-rel_AAA"/>
</dbReference>
<dbReference type="InterPro" id="IPR052934">
    <property type="entry name" value="Methyl-DNA_Rec/Restrict_Enz"/>
</dbReference>
<dbReference type="PANTHER" id="PTHR37291">
    <property type="entry name" value="5-METHYLCYTOSINE-SPECIFIC RESTRICTION ENZYME B"/>
    <property type="match status" value="1"/>
</dbReference>
<dbReference type="PANTHER" id="PTHR37291:SF1">
    <property type="entry name" value="TYPE IV METHYL-DIRECTED RESTRICTION ENZYME ECOKMCRB SUBUNIT"/>
    <property type="match status" value="1"/>
</dbReference>
<dbReference type="SUPFAM" id="SSF52540">
    <property type="entry name" value="P-loop containing nucleoside triphosphate hydrolases"/>
    <property type="match status" value="1"/>
</dbReference>
<comment type="caution">
    <text evidence="2">The sequence shown here is derived from an EMBL/GenBank/DDBJ whole genome shotgun (WGS) entry which is preliminary data.</text>
</comment>
<dbReference type="Proteomes" id="UP001570417">
    <property type="component" value="Unassembled WGS sequence"/>
</dbReference>
<organism evidence="2 3">
    <name type="scientific">Vibrio gallaecicus</name>
    <dbReference type="NCBI Taxonomy" id="552386"/>
    <lineage>
        <taxon>Bacteria</taxon>
        <taxon>Pseudomonadati</taxon>
        <taxon>Pseudomonadota</taxon>
        <taxon>Gammaproteobacteria</taxon>
        <taxon>Vibrionales</taxon>
        <taxon>Vibrionaceae</taxon>
        <taxon>Vibrio</taxon>
    </lineage>
</organism>
<name>A0ABV4ND67_9VIBR</name>
<dbReference type="Pfam" id="PF07728">
    <property type="entry name" value="AAA_5"/>
    <property type="match status" value="1"/>
</dbReference>
<gene>
    <name evidence="2" type="ORF">AB4566_13840</name>
</gene>
<feature type="domain" description="ATPase dynein-related AAA" evidence="1">
    <location>
        <begin position="579"/>
        <end position="686"/>
    </location>
</feature>
<accession>A0ABV4ND67</accession>
<proteinExistence type="predicted"/>
<dbReference type="InterPro" id="IPR027417">
    <property type="entry name" value="P-loop_NTPase"/>
</dbReference>
<evidence type="ECO:0000259" key="1">
    <source>
        <dbReference type="Pfam" id="PF07728"/>
    </source>
</evidence>